<evidence type="ECO:0000256" key="4">
    <source>
        <dbReference type="ARBA" id="ARBA00023163"/>
    </source>
</evidence>
<evidence type="ECO:0000313" key="6">
    <source>
        <dbReference type="EMBL" id="AKH43076.1"/>
    </source>
</evidence>
<dbReference type="CDD" id="cd08471">
    <property type="entry name" value="PBP2_CrgA_like_2"/>
    <property type="match status" value="1"/>
</dbReference>
<dbReference type="PANTHER" id="PTHR30537">
    <property type="entry name" value="HTH-TYPE TRANSCRIPTIONAL REGULATOR"/>
    <property type="match status" value="1"/>
</dbReference>
<evidence type="ECO:0000259" key="5">
    <source>
        <dbReference type="PROSITE" id="PS50931"/>
    </source>
</evidence>
<dbReference type="Pfam" id="PF03466">
    <property type="entry name" value="LysR_substrate"/>
    <property type="match status" value="1"/>
</dbReference>
<name>A0A0F7KV67_9SPHN</name>
<evidence type="ECO:0000256" key="2">
    <source>
        <dbReference type="ARBA" id="ARBA00023015"/>
    </source>
</evidence>
<dbReference type="InterPro" id="IPR000847">
    <property type="entry name" value="LysR_HTH_N"/>
</dbReference>
<dbReference type="OrthoDB" id="9786526at2"/>
<feature type="domain" description="HTH lysR-type" evidence="5">
    <location>
        <begin position="1"/>
        <end position="59"/>
    </location>
</feature>
<dbReference type="SUPFAM" id="SSF46785">
    <property type="entry name" value="Winged helix' DNA-binding domain"/>
    <property type="match status" value="1"/>
</dbReference>
<dbReference type="GO" id="GO:0003700">
    <property type="term" value="F:DNA-binding transcription factor activity"/>
    <property type="evidence" value="ECO:0007669"/>
    <property type="project" value="InterPro"/>
</dbReference>
<keyword evidence="3" id="KW-0238">DNA-binding</keyword>
<dbReference type="GO" id="GO:0043565">
    <property type="term" value="F:sequence-specific DNA binding"/>
    <property type="evidence" value="ECO:0007669"/>
    <property type="project" value="TreeGrafter"/>
</dbReference>
<dbReference type="AlphaFoldDB" id="A0A0F7KV67"/>
<organism evidence="6 7">
    <name type="scientific">Croceibacterium atlanticum</name>
    <dbReference type="NCBI Taxonomy" id="1267766"/>
    <lineage>
        <taxon>Bacteria</taxon>
        <taxon>Pseudomonadati</taxon>
        <taxon>Pseudomonadota</taxon>
        <taxon>Alphaproteobacteria</taxon>
        <taxon>Sphingomonadales</taxon>
        <taxon>Erythrobacteraceae</taxon>
        <taxon>Croceibacterium</taxon>
    </lineage>
</organism>
<dbReference type="InterPro" id="IPR005119">
    <property type="entry name" value="LysR_subst-bd"/>
</dbReference>
<dbReference type="Proteomes" id="UP000034392">
    <property type="component" value="Chromosome"/>
</dbReference>
<dbReference type="EMBL" id="CP011452">
    <property type="protein sequence ID" value="AKH43076.1"/>
    <property type="molecule type" value="Genomic_DNA"/>
</dbReference>
<comment type="similarity">
    <text evidence="1">Belongs to the LysR transcriptional regulatory family.</text>
</comment>
<dbReference type="InterPro" id="IPR036388">
    <property type="entry name" value="WH-like_DNA-bd_sf"/>
</dbReference>
<dbReference type="FunFam" id="1.10.10.10:FF:000001">
    <property type="entry name" value="LysR family transcriptional regulator"/>
    <property type="match status" value="1"/>
</dbReference>
<sequence length="305" mass="33191">MDRLEAMTILLRVVDTGSFSAASRALGVPLPTVSRKVGELEDHLGTRLLARTTRKLAVTEAGAAYIASARRILEEVDEAERLASGEFQVPRGTLVLTAPVHFGQRHVLPVVNEFLSAYPEINVRLVLTNSNLHLLDDHVDIALRIGHLPDSMMKAVRIGGMRIVVCASPRLIAAHGEPKRPEELADMPIVNFEFLHPSAVWPFRPAGDRASVDVPTMPRLNVSTSEGAVEGAIAHVGATRVLHYQCADAVRKGDLRLLLEDFESEPLPVHLLHSGNGPLPTKMRVFLDFAASRLRQALHQPGAGA</sequence>
<dbReference type="InterPro" id="IPR058163">
    <property type="entry name" value="LysR-type_TF_proteobact-type"/>
</dbReference>
<dbReference type="Pfam" id="PF00126">
    <property type="entry name" value="HTH_1"/>
    <property type="match status" value="1"/>
</dbReference>
<dbReference type="Gene3D" id="1.10.10.10">
    <property type="entry name" value="Winged helix-like DNA-binding domain superfamily/Winged helix DNA-binding domain"/>
    <property type="match status" value="1"/>
</dbReference>
<evidence type="ECO:0000256" key="3">
    <source>
        <dbReference type="ARBA" id="ARBA00023125"/>
    </source>
</evidence>
<dbReference type="KEGG" id="aay:WYH_02042"/>
<dbReference type="SUPFAM" id="SSF53850">
    <property type="entry name" value="Periplasmic binding protein-like II"/>
    <property type="match status" value="1"/>
</dbReference>
<dbReference type="STRING" id="1267766.WYH_02042"/>
<dbReference type="PATRIC" id="fig|1267766.3.peg.2065"/>
<dbReference type="InterPro" id="IPR036390">
    <property type="entry name" value="WH_DNA-bd_sf"/>
</dbReference>
<keyword evidence="4" id="KW-0804">Transcription</keyword>
<protein>
    <submittedName>
        <fullName evidence="6">HTH-type transcriptional regulator DmlR</fullName>
    </submittedName>
</protein>
<evidence type="ECO:0000256" key="1">
    <source>
        <dbReference type="ARBA" id="ARBA00009437"/>
    </source>
</evidence>
<dbReference type="Gene3D" id="3.40.190.290">
    <property type="match status" value="1"/>
</dbReference>
<dbReference type="GO" id="GO:0006351">
    <property type="term" value="P:DNA-templated transcription"/>
    <property type="evidence" value="ECO:0007669"/>
    <property type="project" value="TreeGrafter"/>
</dbReference>
<dbReference type="PANTHER" id="PTHR30537:SF5">
    <property type="entry name" value="HTH-TYPE TRANSCRIPTIONAL ACTIVATOR TTDR-RELATED"/>
    <property type="match status" value="1"/>
</dbReference>
<reference evidence="6" key="1">
    <citation type="submission" date="2015-05" db="EMBL/GenBank/DDBJ databases">
        <title>The complete genome of Altererythrobacter atlanticus strain 26DY36.</title>
        <authorList>
            <person name="Wu Y.-H."/>
            <person name="Cheng H."/>
            <person name="Wu X.-W."/>
        </authorList>
    </citation>
    <scope>NUCLEOTIDE SEQUENCE [LARGE SCALE GENOMIC DNA]</scope>
    <source>
        <strain evidence="6">26DY36</strain>
    </source>
</reference>
<accession>A0A0F7KV67</accession>
<evidence type="ECO:0000313" key="7">
    <source>
        <dbReference type="Proteomes" id="UP000034392"/>
    </source>
</evidence>
<gene>
    <name evidence="6" type="primary">dmlR</name>
    <name evidence="6" type="ORF">WYH_02042</name>
</gene>
<keyword evidence="7" id="KW-1185">Reference proteome</keyword>
<dbReference type="PROSITE" id="PS50931">
    <property type="entry name" value="HTH_LYSR"/>
    <property type="match status" value="1"/>
</dbReference>
<keyword evidence="2" id="KW-0805">Transcription regulation</keyword>
<proteinExistence type="inferred from homology"/>